<evidence type="ECO:0000256" key="1">
    <source>
        <dbReference type="SAM" id="Coils"/>
    </source>
</evidence>
<dbReference type="KEGG" id="ame:100576964"/>
<accession>A0A8B6XVQ7</accession>
<feature type="coiled-coil region" evidence="1">
    <location>
        <begin position="93"/>
        <end position="127"/>
    </location>
</feature>
<proteinExistence type="predicted"/>
<dbReference type="OrthoDB" id="7609070at2759"/>
<dbReference type="EnsemblMetazoa" id="XM_003250948">
    <property type="protein sequence ID" value="XP_003250996"/>
    <property type="gene ID" value="LOC100576964"/>
</dbReference>
<sequence length="191" mass="21729">MPTQLISCPQKQVIRKYIRNVPCSQKNGRRVTCPEAKKLARQEIPSSKRSQVKYPQVSACVSKQLSKCMPKTCPERERKISTIGCPKCESNRIQKLECEVYQLRKEIEYMKNERKEAEKAIQKAILRSACAIGGFKPIIQGSIEKLLDVCNRTGSSQSMSSVTFCASKSPTLHTCTNKSSRRRDINYCENY</sequence>
<reference evidence="4" key="2">
    <citation type="submission" date="2025-04" db="UniProtKB">
        <authorList>
            <consortium name="RefSeq"/>
        </authorList>
    </citation>
    <scope>IDENTIFICATION</scope>
    <source>
        <strain evidence="4">DH4</strain>
        <tissue evidence="4">Whole body</tissue>
    </source>
</reference>
<evidence type="ECO:0000313" key="3">
    <source>
        <dbReference type="Proteomes" id="UP000005203"/>
    </source>
</evidence>
<gene>
    <name evidence="2" type="primary">100576964</name>
    <name evidence="4" type="synonym">LOC100576964</name>
</gene>
<dbReference type="Proteomes" id="UP000005203">
    <property type="component" value="Linkage group LG4"/>
</dbReference>
<dbReference type="OMA" id="CESNRIQ"/>
<keyword evidence="3" id="KW-1185">Reference proteome</keyword>
<name>A0A7M7GA60_APIME</name>
<keyword evidence="1" id="KW-0175">Coiled coil</keyword>
<dbReference type="RefSeq" id="XP_003250996.1">
    <property type="nucleotide sequence ID" value="XM_003250948.4"/>
</dbReference>
<dbReference type="AlphaFoldDB" id="A0A7M7GA60"/>
<evidence type="ECO:0000313" key="4">
    <source>
        <dbReference type="RefSeq" id="XP_003250996.1"/>
    </source>
</evidence>
<organism evidence="2">
    <name type="scientific">Apis mellifera</name>
    <name type="common">Honeybee</name>
    <dbReference type="NCBI Taxonomy" id="7460"/>
    <lineage>
        <taxon>Eukaryota</taxon>
        <taxon>Metazoa</taxon>
        <taxon>Ecdysozoa</taxon>
        <taxon>Arthropoda</taxon>
        <taxon>Hexapoda</taxon>
        <taxon>Insecta</taxon>
        <taxon>Pterygota</taxon>
        <taxon>Neoptera</taxon>
        <taxon>Endopterygota</taxon>
        <taxon>Hymenoptera</taxon>
        <taxon>Apocrita</taxon>
        <taxon>Aculeata</taxon>
        <taxon>Apoidea</taxon>
        <taxon>Anthophila</taxon>
        <taxon>Apidae</taxon>
        <taxon>Apis</taxon>
    </lineage>
</organism>
<accession>A0A7M7GA60</accession>
<dbReference type="GeneID" id="100576964"/>
<reference evidence="2" key="1">
    <citation type="submission" date="2021-01" db="UniProtKB">
        <authorList>
            <consortium name="EnsemblMetazoa"/>
        </authorList>
    </citation>
    <scope>IDENTIFICATION</scope>
    <source>
        <strain evidence="2">DH4</strain>
    </source>
</reference>
<evidence type="ECO:0000313" key="2">
    <source>
        <dbReference type="EnsemblMetazoa" id="XP_003250996"/>
    </source>
</evidence>
<protein>
    <submittedName>
        <fullName evidence="4">Uncharacterized protein LOC100576964</fullName>
    </submittedName>
</protein>